<sequence length="168" mass="17873">MDHDRAHRRSVLGVAAAMVAAARRGDLDAAVGALLRLRDSDGHIPREDMCLLLAVLVRYAGRLLNGIVSAHGDPATAKLHLADENGPVPVDRAAPADRTILRAVLAAMHGHPEDADMHIAIALEHAESRDHSQLIGRAVELASGAVREAERLRVPIPALQLPPQAVLP</sequence>
<comment type="caution">
    <text evidence="1">The sequence shown here is derived from an EMBL/GenBank/DDBJ whole genome shotgun (WGS) entry which is preliminary data.</text>
</comment>
<dbReference type="AlphaFoldDB" id="A0A8J3CJW2"/>
<evidence type="ECO:0000313" key="2">
    <source>
        <dbReference type="Proteomes" id="UP000637578"/>
    </source>
</evidence>
<evidence type="ECO:0000313" key="1">
    <source>
        <dbReference type="EMBL" id="GGM79062.1"/>
    </source>
</evidence>
<dbReference type="EMBL" id="BMMK01000043">
    <property type="protein sequence ID" value="GGM79062.1"/>
    <property type="molecule type" value="Genomic_DNA"/>
</dbReference>
<protein>
    <submittedName>
        <fullName evidence="1">Uncharacterized protein</fullName>
    </submittedName>
</protein>
<reference evidence="1" key="2">
    <citation type="submission" date="2020-09" db="EMBL/GenBank/DDBJ databases">
        <authorList>
            <person name="Sun Q."/>
            <person name="Zhou Y."/>
        </authorList>
    </citation>
    <scope>NUCLEOTIDE SEQUENCE</scope>
    <source>
        <strain evidence="1">CGMCC 4.5737</strain>
    </source>
</reference>
<accession>A0A8J3CJW2</accession>
<reference evidence="1" key="1">
    <citation type="journal article" date="2014" name="Int. J. Syst. Evol. Microbiol.">
        <title>Complete genome sequence of Corynebacterium casei LMG S-19264T (=DSM 44701T), isolated from a smear-ripened cheese.</title>
        <authorList>
            <consortium name="US DOE Joint Genome Institute (JGI-PGF)"/>
            <person name="Walter F."/>
            <person name="Albersmeier A."/>
            <person name="Kalinowski J."/>
            <person name="Ruckert C."/>
        </authorList>
    </citation>
    <scope>NUCLEOTIDE SEQUENCE</scope>
    <source>
        <strain evidence="1">CGMCC 4.5737</strain>
    </source>
</reference>
<name>A0A8J3CJW2_9PSEU</name>
<keyword evidence="2" id="KW-1185">Reference proteome</keyword>
<organism evidence="1 2">
    <name type="scientific">Longimycelium tulufanense</name>
    <dbReference type="NCBI Taxonomy" id="907463"/>
    <lineage>
        <taxon>Bacteria</taxon>
        <taxon>Bacillati</taxon>
        <taxon>Actinomycetota</taxon>
        <taxon>Actinomycetes</taxon>
        <taxon>Pseudonocardiales</taxon>
        <taxon>Pseudonocardiaceae</taxon>
        <taxon>Longimycelium</taxon>
    </lineage>
</organism>
<proteinExistence type="predicted"/>
<dbReference type="Proteomes" id="UP000637578">
    <property type="component" value="Unassembled WGS sequence"/>
</dbReference>
<gene>
    <name evidence="1" type="ORF">GCM10012275_57100</name>
</gene>